<name>A0A8H3U988_VENIN</name>
<keyword evidence="5" id="KW-0863">Zinc-finger</keyword>
<dbReference type="InterPro" id="IPR013083">
    <property type="entry name" value="Znf_RING/FYVE/PHD"/>
</dbReference>
<evidence type="ECO:0000256" key="4">
    <source>
        <dbReference type="ARBA" id="ARBA00022763"/>
    </source>
</evidence>
<dbReference type="InterPro" id="IPR011011">
    <property type="entry name" value="Znf_FYVE_PHD"/>
</dbReference>
<dbReference type="SMART" id="SM00249">
    <property type="entry name" value="PHD"/>
    <property type="match status" value="1"/>
</dbReference>
<dbReference type="EMBL" id="WNWQ01000586">
    <property type="protein sequence ID" value="KAE9965690.1"/>
    <property type="molecule type" value="Genomic_DNA"/>
</dbReference>
<dbReference type="GO" id="GO:0051321">
    <property type="term" value="P:meiotic cell cycle"/>
    <property type="evidence" value="ECO:0007669"/>
    <property type="project" value="UniProtKB-KW"/>
</dbReference>
<reference evidence="17 18" key="1">
    <citation type="submission" date="2019-11" db="EMBL/GenBank/DDBJ databases">
        <title>Venturia inaequalis Genome Resource.</title>
        <authorList>
            <person name="Lichtner F.J."/>
        </authorList>
    </citation>
    <scope>NUCLEOTIDE SEQUENCE [LARGE SCALE GENOMIC DNA]</scope>
    <source>
        <strain evidence="17">Bline_iso_100314</strain>
    </source>
</reference>
<feature type="region of interest" description="Disordered" evidence="14">
    <location>
        <begin position="217"/>
        <end position="342"/>
    </location>
</feature>
<dbReference type="PANTHER" id="PTHR10333:SF100">
    <property type="entry name" value="CHROMATIN MODIFICATION-RELATED PROTEIN YNG2"/>
    <property type="match status" value="1"/>
</dbReference>
<comment type="caution">
    <text evidence="17">The sequence shown here is derived from an EMBL/GenBank/DDBJ whole genome shotgun (WGS) entry which is preliminary data.</text>
</comment>
<dbReference type="GO" id="GO:0035267">
    <property type="term" value="C:NuA4 histone acetyltransferase complex"/>
    <property type="evidence" value="ECO:0007669"/>
    <property type="project" value="TreeGrafter"/>
</dbReference>
<evidence type="ECO:0000313" key="17">
    <source>
        <dbReference type="EMBL" id="KAE9965690.1"/>
    </source>
</evidence>
<evidence type="ECO:0000256" key="5">
    <source>
        <dbReference type="ARBA" id="ARBA00022771"/>
    </source>
</evidence>
<dbReference type="GO" id="GO:0006325">
    <property type="term" value="P:chromatin organization"/>
    <property type="evidence" value="ECO:0007669"/>
    <property type="project" value="UniProtKB-KW"/>
</dbReference>
<dbReference type="SMART" id="SM01408">
    <property type="entry name" value="ING"/>
    <property type="match status" value="1"/>
</dbReference>
<dbReference type="CDD" id="cd16858">
    <property type="entry name" value="ING_ING3_Yng2p"/>
    <property type="match status" value="1"/>
</dbReference>
<evidence type="ECO:0000256" key="6">
    <source>
        <dbReference type="ARBA" id="ARBA00022833"/>
    </source>
</evidence>
<accession>A0A8H3U988</accession>
<keyword evidence="6" id="KW-0862">Zinc</keyword>
<evidence type="ECO:0000256" key="13">
    <source>
        <dbReference type="ARBA" id="ARBA00042676"/>
    </source>
</evidence>
<comment type="function">
    <text evidence="11">Component of the NuA4 histone acetyltransferase complex which is involved in transcriptional activation of selected genes principally by acetylation of nucleosomal histone H4 and H2A. The NuA4 complex is also involved in DNA repair. Involved in cell cycle progression and meiosis.</text>
</comment>
<dbReference type="InterPro" id="IPR028651">
    <property type="entry name" value="ING_fam"/>
</dbReference>
<keyword evidence="9" id="KW-0539">Nucleus</keyword>
<dbReference type="Gene3D" id="6.10.140.1740">
    <property type="match status" value="1"/>
</dbReference>
<dbReference type="InterPro" id="IPR001965">
    <property type="entry name" value="Znf_PHD"/>
</dbReference>
<dbReference type="Pfam" id="PF12998">
    <property type="entry name" value="ING"/>
    <property type="match status" value="1"/>
</dbReference>
<evidence type="ECO:0000256" key="10">
    <source>
        <dbReference type="ARBA" id="ARBA00023254"/>
    </source>
</evidence>
<keyword evidence="7" id="KW-0156">Chromatin regulator</keyword>
<proteinExistence type="inferred from homology"/>
<dbReference type="GO" id="GO:0006355">
    <property type="term" value="P:regulation of DNA-templated transcription"/>
    <property type="evidence" value="ECO:0007669"/>
    <property type="project" value="TreeGrafter"/>
</dbReference>
<dbReference type="SUPFAM" id="SSF57903">
    <property type="entry name" value="FYVE/PHD zinc finger"/>
    <property type="match status" value="1"/>
</dbReference>
<keyword evidence="3" id="KW-0479">Metal-binding</keyword>
<feature type="domain" description="Zinc finger PHD-type" evidence="15">
    <location>
        <begin position="309"/>
        <end position="385"/>
    </location>
</feature>
<feature type="domain" description="Inhibitor of growth protein N-terminal histone-binding" evidence="16">
    <location>
        <begin position="13"/>
        <end position="118"/>
    </location>
</feature>
<evidence type="ECO:0000256" key="8">
    <source>
        <dbReference type="ARBA" id="ARBA00023204"/>
    </source>
</evidence>
<evidence type="ECO:0000256" key="11">
    <source>
        <dbReference type="ARBA" id="ARBA00037044"/>
    </source>
</evidence>
<dbReference type="Proteomes" id="UP000433883">
    <property type="component" value="Unassembled WGS sequence"/>
</dbReference>
<gene>
    <name evidence="17" type="ORF">BLS_007445</name>
</gene>
<protein>
    <recommendedName>
        <fullName evidence="12">Chromatin modification-related protein YNG2</fullName>
    </recommendedName>
    <alternativeName>
        <fullName evidence="13">ING1 homolog 2</fullName>
    </alternativeName>
</protein>
<dbReference type="GO" id="GO:0006281">
    <property type="term" value="P:DNA repair"/>
    <property type="evidence" value="ECO:0007669"/>
    <property type="project" value="UniProtKB-KW"/>
</dbReference>
<dbReference type="GO" id="GO:0005634">
    <property type="term" value="C:nucleus"/>
    <property type="evidence" value="ECO:0007669"/>
    <property type="project" value="UniProtKB-SubCell"/>
</dbReference>
<dbReference type="Gene3D" id="3.30.40.10">
    <property type="entry name" value="Zinc/RING finger domain, C3HC4 (zinc finger)"/>
    <property type="match status" value="1"/>
</dbReference>
<evidence type="ECO:0000259" key="16">
    <source>
        <dbReference type="SMART" id="SM01408"/>
    </source>
</evidence>
<evidence type="ECO:0000259" key="15">
    <source>
        <dbReference type="SMART" id="SM00249"/>
    </source>
</evidence>
<keyword evidence="8" id="KW-0234">DNA repair</keyword>
<comment type="subcellular location">
    <subcellularLocation>
        <location evidence="1">Nucleus</location>
    </subcellularLocation>
</comment>
<evidence type="ECO:0000256" key="3">
    <source>
        <dbReference type="ARBA" id="ARBA00022723"/>
    </source>
</evidence>
<dbReference type="InterPro" id="IPR024610">
    <property type="entry name" value="ING_N_histone-binding"/>
</dbReference>
<dbReference type="AlphaFoldDB" id="A0A8H3U988"/>
<evidence type="ECO:0000256" key="2">
    <source>
        <dbReference type="ARBA" id="ARBA00010210"/>
    </source>
</evidence>
<organism evidence="17 18">
    <name type="scientific">Venturia inaequalis</name>
    <name type="common">Apple scab fungus</name>
    <dbReference type="NCBI Taxonomy" id="5025"/>
    <lineage>
        <taxon>Eukaryota</taxon>
        <taxon>Fungi</taxon>
        <taxon>Dikarya</taxon>
        <taxon>Ascomycota</taxon>
        <taxon>Pezizomycotina</taxon>
        <taxon>Dothideomycetes</taxon>
        <taxon>Pleosporomycetidae</taxon>
        <taxon>Venturiales</taxon>
        <taxon>Venturiaceae</taxon>
        <taxon>Venturia</taxon>
    </lineage>
</organism>
<evidence type="ECO:0000256" key="12">
    <source>
        <dbReference type="ARBA" id="ARBA00040138"/>
    </source>
</evidence>
<dbReference type="PANTHER" id="PTHR10333">
    <property type="entry name" value="INHIBITOR OF GROWTH PROTEIN"/>
    <property type="match status" value="1"/>
</dbReference>
<keyword evidence="10" id="KW-0469">Meiosis</keyword>
<evidence type="ECO:0000256" key="1">
    <source>
        <dbReference type="ARBA" id="ARBA00004123"/>
    </source>
</evidence>
<evidence type="ECO:0000256" key="9">
    <source>
        <dbReference type="ARBA" id="ARBA00023242"/>
    </source>
</evidence>
<evidence type="ECO:0000313" key="18">
    <source>
        <dbReference type="Proteomes" id="UP000433883"/>
    </source>
</evidence>
<keyword evidence="4" id="KW-0227">DNA damage</keyword>
<evidence type="ECO:0000256" key="7">
    <source>
        <dbReference type="ARBA" id="ARBA00022853"/>
    </source>
</evidence>
<comment type="similarity">
    <text evidence="2">Belongs to the ING family.</text>
</comment>
<dbReference type="GO" id="GO:0008270">
    <property type="term" value="F:zinc ion binding"/>
    <property type="evidence" value="ECO:0007669"/>
    <property type="project" value="UniProtKB-KW"/>
</dbReference>
<feature type="compositionally biased region" description="Acidic residues" evidence="14">
    <location>
        <begin position="325"/>
        <end position="335"/>
    </location>
</feature>
<evidence type="ECO:0000256" key="14">
    <source>
        <dbReference type="SAM" id="MobiDB-lite"/>
    </source>
</evidence>
<dbReference type="CDD" id="cd15505">
    <property type="entry name" value="PHD_ING"/>
    <property type="match status" value="1"/>
</dbReference>
<sequence length="395" mass="41906">MAQPTIPEGPTEVLDHFINDVANLPAEVAHLFEEAQAKQEMINVCCNTIASRDGQLQKFIKQNGSLLTNPKEESYSKTIIENFDKAQALQVEKVALVQKASALLDRYVKRLDIKIRKIVNDGQFDNEGMPTLLKDSPNNLVGVVSSVSTGVNTPLQPLSIHTGGNGPAGLTSATIAQLSRAVGGGRMGNPVMAGMQAHPILNPSHLANVQSGMSLNLHRTGSEMSGGPEKRRRPEGHALGPLPRHSSSIARPASLGPGTPKVATPGTSRAGSAGPRPAKKGLGTKRPDPRRPLKKVGKAGLQKNKSRRITGLSRPSPSTTGEDSGGSDDGSEEENGSFQGAEADDVSYGDMVACDNATCKGQWFHWDCAGLISEPPGEWLCRDCARLPRSKIVKG</sequence>